<dbReference type="Proteomes" id="UP000486351">
    <property type="component" value="Unassembled WGS sequence"/>
</dbReference>
<organism evidence="4 10">
    <name type="scientific">Phytophthora fragariae</name>
    <dbReference type="NCBI Taxonomy" id="53985"/>
    <lineage>
        <taxon>Eukaryota</taxon>
        <taxon>Sar</taxon>
        <taxon>Stramenopiles</taxon>
        <taxon>Oomycota</taxon>
        <taxon>Peronosporomycetes</taxon>
        <taxon>Peronosporales</taxon>
        <taxon>Peronosporaceae</taxon>
        <taxon>Phytophthora</taxon>
    </lineage>
</organism>
<dbReference type="EMBL" id="QXGD01000129">
    <property type="protein sequence ID" value="KAE9251567.1"/>
    <property type="molecule type" value="Genomic_DNA"/>
</dbReference>
<dbReference type="EMBL" id="QXFZ01000114">
    <property type="protein sequence ID" value="KAE9132405.1"/>
    <property type="molecule type" value="Genomic_DNA"/>
</dbReference>
<keyword evidence="10" id="KW-1185">Reference proteome</keyword>
<evidence type="ECO:0000313" key="6">
    <source>
        <dbReference type="EMBL" id="KAE9251567.1"/>
    </source>
</evidence>
<dbReference type="Proteomes" id="UP000440732">
    <property type="component" value="Unassembled WGS sequence"/>
</dbReference>
<evidence type="ECO:0000313" key="16">
    <source>
        <dbReference type="Proteomes" id="UP000486351"/>
    </source>
</evidence>
<evidence type="ECO:0000313" key="1">
    <source>
        <dbReference type="EMBL" id="KAE8943828.1"/>
    </source>
</evidence>
<dbReference type="Proteomes" id="UP000476176">
    <property type="component" value="Unassembled WGS sequence"/>
</dbReference>
<dbReference type="EMBL" id="QXGC01000194">
    <property type="protein sequence ID" value="KAE9245384.1"/>
    <property type="molecule type" value="Genomic_DNA"/>
</dbReference>
<reference evidence="9 10" key="1">
    <citation type="submission" date="2018-08" db="EMBL/GenBank/DDBJ databases">
        <title>Genomic investigation of the strawberry pathogen Phytophthora fragariae indicates pathogenicity is determined by transcriptional variation in three key races.</title>
        <authorList>
            <person name="Adams T.M."/>
            <person name="Armitage A.D."/>
            <person name="Sobczyk M.K."/>
            <person name="Bates H.J."/>
            <person name="Dunwell J.M."/>
            <person name="Nellist C.F."/>
            <person name="Harrison R.J."/>
        </authorList>
    </citation>
    <scope>NUCLEOTIDE SEQUENCE [LARGE SCALE GENOMIC DNA]</scope>
    <source>
        <strain evidence="7 11">A4</strain>
        <strain evidence="6 12">BC-1</strain>
        <strain evidence="5 15">BC-23</strain>
        <strain evidence="4 10">NOV-27</strain>
        <strain evidence="3 13">NOV-5</strain>
        <strain evidence="2 14">NOV-71</strain>
        <strain evidence="8 16">NOV-77</strain>
        <strain evidence="1 9">NOV-9</strain>
    </source>
</reference>
<sequence>MRVGRLPLGLTWVSSMRNSENMASCAWGGMSSCHGMPRCCVHCLHLLKDLV</sequence>
<accession>A0A6A3YVD4</accession>
<dbReference type="Proteomes" id="UP000440367">
    <property type="component" value="Unassembled WGS sequence"/>
</dbReference>
<evidence type="ECO:0000313" key="9">
    <source>
        <dbReference type="Proteomes" id="UP000429523"/>
    </source>
</evidence>
<name>A0A6A3YVD4_9STRA</name>
<proteinExistence type="predicted"/>
<evidence type="ECO:0000313" key="11">
    <source>
        <dbReference type="Proteomes" id="UP000437068"/>
    </source>
</evidence>
<evidence type="ECO:0000313" key="4">
    <source>
        <dbReference type="EMBL" id="KAE9224045.1"/>
    </source>
</evidence>
<dbReference type="EMBL" id="QXGE01000212">
    <property type="protein sequence ID" value="KAE9319953.1"/>
    <property type="molecule type" value="Genomic_DNA"/>
</dbReference>
<dbReference type="EMBL" id="QXGB01000219">
    <property type="protein sequence ID" value="KAE9224045.1"/>
    <property type="molecule type" value="Genomic_DNA"/>
</dbReference>
<comment type="caution">
    <text evidence="4">The sequence shown here is derived from an EMBL/GenBank/DDBJ whole genome shotgun (WGS) entry which is preliminary data.</text>
</comment>
<dbReference type="EMBL" id="QXGA01000377">
    <property type="protein sequence ID" value="KAE9146951.1"/>
    <property type="molecule type" value="Genomic_DNA"/>
</dbReference>
<evidence type="ECO:0000313" key="5">
    <source>
        <dbReference type="EMBL" id="KAE9245384.1"/>
    </source>
</evidence>
<evidence type="ECO:0000313" key="8">
    <source>
        <dbReference type="EMBL" id="KAE9362172.1"/>
    </source>
</evidence>
<protein>
    <submittedName>
        <fullName evidence="4">Uncharacterized protein</fullName>
    </submittedName>
</protein>
<evidence type="ECO:0000313" key="7">
    <source>
        <dbReference type="EMBL" id="KAE9319953.1"/>
    </source>
</evidence>
<evidence type="ECO:0000313" key="15">
    <source>
        <dbReference type="Proteomes" id="UP000476176"/>
    </source>
</evidence>
<evidence type="ECO:0000313" key="10">
    <source>
        <dbReference type="Proteomes" id="UP000433483"/>
    </source>
</evidence>
<dbReference type="Proteomes" id="UP000441208">
    <property type="component" value="Unassembled WGS sequence"/>
</dbReference>
<dbReference type="Proteomes" id="UP000433483">
    <property type="component" value="Unassembled WGS sequence"/>
</dbReference>
<evidence type="ECO:0000313" key="2">
    <source>
        <dbReference type="EMBL" id="KAE9132405.1"/>
    </source>
</evidence>
<dbReference type="EMBL" id="QXFY01000006">
    <property type="protein sequence ID" value="KAE9362172.1"/>
    <property type="molecule type" value="Genomic_DNA"/>
</dbReference>
<evidence type="ECO:0000313" key="12">
    <source>
        <dbReference type="Proteomes" id="UP000440367"/>
    </source>
</evidence>
<evidence type="ECO:0000313" key="3">
    <source>
        <dbReference type="EMBL" id="KAE9146951.1"/>
    </source>
</evidence>
<dbReference type="PROSITE" id="PS51257">
    <property type="entry name" value="PROKAR_LIPOPROTEIN"/>
    <property type="match status" value="1"/>
</dbReference>
<dbReference type="Proteomes" id="UP000437068">
    <property type="component" value="Unassembled WGS sequence"/>
</dbReference>
<dbReference type="Proteomes" id="UP000429523">
    <property type="component" value="Unassembled WGS sequence"/>
</dbReference>
<dbReference type="AlphaFoldDB" id="A0A6A3YVD4"/>
<evidence type="ECO:0000313" key="14">
    <source>
        <dbReference type="Proteomes" id="UP000441208"/>
    </source>
</evidence>
<gene>
    <name evidence="7" type="ORF">PF001_g5635</name>
    <name evidence="6" type="ORF">PF002_g4224</name>
    <name evidence="5" type="ORF">PF004_g5263</name>
    <name evidence="4" type="ORF">PF005_g6055</name>
    <name evidence="3" type="ORF">PF006_g8328</name>
    <name evidence="2" type="ORF">PF007_g3726</name>
    <name evidence="8" type="ORF">PF008_g286</name>
    <name evidence="1" type="ORF">PF009_g6467</name>
</gene>
<dbReference type="EMBL" id="QXGF01000233">
    <property type="protein sequence ID" value="KAE8943828.1"/>
    <property type="molecule type" value="Genomic_DNA"/>
</dbReference>
<evidence type="ECO:0000313" key="13">
    <source>
        <dbReference type="Proteomes" id="UP000440732"/>
    </source>
</evidence>